<feature type="region of interest" description="Disordered" evidence="3">
    <location>
        <begin position="564"/>
        <end position="595"/>
    </location>
</feature>
<feature type="compositionally biased region" description="Low complexity" evidence="3">
    <location>
        <begin position="530"/>
        <end position="543"/>
    </location>
</feature>
<feature type="compositionally biased region" description="Polar residues" evidence="3">
    <location>
        <begin position="207"/>
        <end position="217"/>
    </location>
</feature>
<dbReference type="GO" id="GO:0043565">
    <property type="term" value="F:sequence-specific DNA binding"/>
    <property type="evidence" value="ECO:0007669"/>
    <property type="project" value="InterPro"/>
</dbReference>
<feature type="region of interest" description="Disordered" evidence="3">
    <location>
        <begin position="525"/>
        <end position="546"/>
    </location>
</feature>
<reference evidence="5 6" key="1">
    <citation type="journal article" date="2018" name="Nat. Ecol. Evol.">
        <title>Genomic signatures of mitonuclear coevolution across populations of Tigriopus californicus.</title>
        <authorList>
            <person name="Barreto F.S."/>
            <person name="Watson E.T."/>
            <person name="Lima T.G."/>
            <person name="Willett C.S."/>
            <person name="Edmands S."/>
            <person name="Li W."/>
            <person name="Burton R.S."/>
        </authorList>
    </citation>
    <scope>NUCLEOTIDE SEQUENCE [LARGE SCALE GENOMIC DNA]</scope>
    <source>
        <strain evidence="5 6">San Diego</strain>
    </source>
</reference>
<dbReference type="Gene3D" id="1.10.10.10">
    <property type="entry name" value="Winged helix-like DNA-binding domain superfamily/Winged helix DNA-binding domain"/>
    <property type="match status" value="1"/>
</dbReference>
<dbReference type="Pfam" id="PF00250">
    <property type="entry name" value="Forkhead"/>
    <property type="match status" value="1"/>
</dbReference>
<dbReference type="SUPFAM" id="SSF46785">
    <property type="entry name" value="Winged helix' DNA-binding domain"/>
    <property type="match status" value="1"/>
</dbReference>
<evidence type="ECO:0000256" key="1">
    <source>
        <dbReference type="ARBA" id="ARBA00023125"/>
    </source>
</evidence>
<keyword evidence="2" id="KW-0539">Nucleus</keyword>
<dbReference type="GO" id="GO:0003700">
    <property type="term" value="F:DNA-binding transcription factor activity"/>
    <property type="evidence" value="ECO:0007669"/>
    <property type="project" value="InterPro"/>
</dbReference>
<feature type="region of interest" description="Disordered" evidence="3">
    <location>
        <begin position="373"/>
        <end position="401"/>
    </location>
</feature>
<organism evidence="5 6">
    <name type="scientific">Tigriopus californicus</name>
    <name type="common">Marine copepod</name>
    <dbReference type="NCBI Taxonomy" id="6832"/>
    <lineage>
        <taxon>Eukaryota</taxon>
        <taxon>Metazoa</taxon>
        <taxon>Ecdysozoa</taxon>
        <taxon>Arthropoda</taxon>
        <taxon>Crustacea</taxon>
        <taxon>Multicrustacea</taxon>
        <taxon>Hexanauplia</taxon>
        <taxon>Copepoda</taxon>
        <taxon>Harpacticoida</taxon>
        <taxon>Harpacticidae</taxon>
        <taxon>Tigriopus</taxon>
    </lineage>
</organism>
<feature type="compositionally biased region" description="Basic and acidic residues" evidence="3">
    <location>
        <begin position="574"/>
        <end position="583"/>
    </location>
</feature>
<protein>
    <recommendedName>
        <fullName evidence="4">Fork-head domain-containing protein</fullName>
    </recommendedName>
</protein>
<comment type="subcellular location">
    <subcellularLocation>
        <location evidence="2">Nucleus</location>
    </subcellularLocation>
</comment>
<evidence type="ECO:0000313" key="5">
    <source>
        <dbReference type="EMBL" id="TRY75276.1"/>
    </source>
</evidence>
<feature type="compositionally biased region" description="Polar residues" evidence="3">
    <location>
        <begin position="391"/>
        <end position="401"/>
    </location>
</feature>
<dbReference type="PROSITE" id="PS50039">
    <property type="entry name" value="FORK_HEAD_3"/>
    <property type="match status" value="1"/>
</dbReference>
<feature type="DNA-binding region" description="Fork-head" evidence="2">
    <location>
        <begin position="254"/>
        <end position="329"/>
    </location>
</feature>
<evidence type="ECO:0000256" key="3">
    <source>
        <dbReference type="SAM" id="MobiDB-lite"/>
    </source>
</evidence>
<evidence type="ECO:0000256" key="2">
    <source>
        <dbReference type="PROSITE-ProRule" id="PRU00089"/>
    </source>
</evidence>
<dbReference type="AlphaFoldDB" id="A0A553PC59"/>
<comment type="caution">
    <text evidence="5">The sequence shown here is derived from an EMBL/GenBank/DDBJ whole genome shotgun (WGS) entry which is preliminary data.</text>
</comment>
<name>A0A553PC59_TIGCA</name>
<gene>
    <name evidence="5" type="ORF">TCAL_16831</name>
</gene>
<accession>A0A553PC59</accession>
<sequence>MGNGLRNAHLLDSNIRRVKEDLRDRKALIIHPDDLLTVLGSAIACLGRLHEASSKVGEVRQDIIAALSATLGLGQVPLKVQGHIELIFNHDGLLEVKDIMTSSDGYDVAFDQWDDAFQTPDCLEEKEDSDDLLKQALDAEDIISSSGFDLFADLTSEDLNFLEDVKPRPAIQEATVGSTSSHLSFEGFSGYFDGFKPDPLELESSLVEASTSGQQQPPKRGRKPKLRQWNDNWSKSKTIFRPGGIKRRQKTLRKVEYPFIIILGLALQSRMSSRTDHIYNFVQRYFRKKTENVQLWRGSVRHALNTKKFFQKYNKAWCKGKVWGLRPDAIGFAVQSALSAFELNRDEYVMAMTHPDPELFDAMVEVLRNGPSFENEDLPQERLSPCKEPQESTTMSPGNVNISWNNNDPGSENSNLESEINISIQQLPQVPTSHPFPPVISSSETSPFLHKQPVSKMNGFGPILARQPFRDMNERGFSPIPVSCGSSTLHNLNDSYDYQEVLQTASTCVCGLHLNPWDFHGPWWQSTIQPPTDSSPSTNSSYPMEGSANMETILSQVHVDNISPPSSALDLDEKDVPDLDLSKSEPGLEDSLEGPSLTDITQQYINMNW</sequence>
<dbReference type="InterPro" id="IPR036388">
    <property type="entry name" value="WH-like_DNA-bd_sf"/>
</dbReference>
<proteinExistence type="predicted"/>
<dbReference type="InterPro" id="IPR001766">
    <property type="entry name" value="Fork_head_dom"/>
</dbReference>
<dbReference type="GO" id="GO:0005634">
    <property type="term" value="C:nucleus"/>
    <property type="evidence" value="ECO:0007669"/>
    <property type="project" value="UniProtKB-SubCell"/>
</dbReference>
<feature type="domain" description="Fork-head" evidence="4">
    <location>
        <begin position="254"/>
        <end position="329"/>
    </location>
</feature>
<dbReference type="SMART" id="SM00339">
    <property type="entry name" value="FH"/>
    <property type="match status" value="1"/>
</dbReference>
<dbReference type="InterPro" id="IPR036390">
    <property type="entry name" value="WH_DNA-bd_sf"/>
</dbReference>
<dbReference type="Proteomes" id="UP000318571">
    <property type="component" value="Chromosome 2"/>
</dbReference>
<evidence type="ECO:0000313" key="6">
    <source>
        <dbReference type="Proteomes" id="UP000318571"/>
    </source>
</evidence>
<evidence type="ECO:0000259" key="4">
    <source>
        <dbReference type="PROSITE" id="PS50039"/>
    </source>
</evidence>
<dbReference type="EMBL" id="VCGU01000005">
    <property type="protein sequence ID" value="TRY75276.1"/>
    <property type="molecule type" value="Genomic_DNA"/>
</dbReference>
<keyword evidence="6" id="KW-1185">Reference proteome</keyword>
<feature type="region of interest" description="Disordered" evidence="3">
    <location>
        <begin position="206"/>
        <end position="228"/>
    </location>
</feature>
<keyword evidence="1 2" id="KW-0238">DNA-binding</keyword>